<sequence length="53" mass="6305">EENKKQYHHNHSTLAVLPEKKSISNALTAQNKNQERMEIYFPEFLTKPFEDTE</sequence>
<gene>
    <name evidence="1" type="ORF">GMARGA_LOCUS38053</name>
</gene>
<reference evidence="1 2" key="1">
    <citation type="submission" date="2021-06" db="EMBL/GenBank/DDBJ databases">
        <authorList>
            <person name="Kallberg Y."/>
            <person name="Tangrot J."/>
            <person name="Rosling A."/>
        </authorList>
    </citation>
    <scope>NUCLEOTIDE SEQUENCE [LARGE SCALE GENOMIC DNA]</scope>
    <source>
        <strain evidence="1 2">120-4 pot B 10/14</strain>
    </source>
</reference>
<feature type="non-terminal residue" evidence="1">
    <location>
        <position position="1"/>
    </location>
</feature>
<evidence type="ECO:0000313" key="2">
    <source>
        <dbReference type="Proteomes" id="UP000789901"/>
    </source>
</evidence>
<name>A0ABN7X2C1_GIGMA</name>
<organism evidence="1 2">
    <name type="scientific">Gigaspora margarita</name>
    <dbReference type="NCBI Taxonomy" id="4874"/>
    <lineage>
        <taxon>Eukaryota</taxon>
        <taxon>Fungi</taxon>
        <taxon>Fungi incertae sedis</taxon>
        <taxon>Mucoromycota</taxon>
        <taxon>Glomeromycotina</taxon>
        <taxon>Glomeromycetes</taxon>
        <taxon>Diversisporales</taxon>
        <taxon>Gigasporaceae</taxon>
        <taxon>Gigaspora</taxon>
    </lineage>
</organism>
<keyword evidence="2" id="KW-1185">Reference proteome</keyword>
<proteinExistence type="predicted"/>
<dbReference type="Proteomes" id="UP000789901">
    <property type="component" value="Unassembled WGS sequence"/>
</dbReference>
<feature type="non-terminal residue" evidence="1">
    <location>
        <position position="53"/>
    </location>
</feature>
<accession>A0ABN7X2C1</accession>
<evidence type="ECO:0000313" key="1">
    <source>
        <dbReference type="EMBL" id="CAG8846209.1"/>
    </source>
</evidence>
<dbReference type="EMBL" id="CAJVQB010082540">
    <property type="protein sequence ID" value="CAG8846209.1"/>
    <property type="molecule type" value="Genomic_DNA"/>
</dbReference>
<comment type="caution">
    <text evidence="1">The sequence shown here is derived from an EMBL/GenBank/DDBJ whole genome shotgun (WGS) entry which is preliminary data.</text>
</comment>
<protein>
    <submittedName>
        <fullName evidence="1">24922_t:CDS:1</fullName>
    </submittedName>
</protein>